<evidence type="ECO:0000313" key="1">
    <source>
        <dbReference type="EMBL" id="KST65577.1"/>
    </source>
</evidence>
<comment type="caution">
    <text evidence="1">The sequence shown here is derived from an EMBL/GenBank/DDBJ whole genome shotgun (WGS) entry which is preliminary data.</text>
</comment>
<organism evidence="1 3">
    <name type="scientific">Mastigocoleus testarum BC008</name>
    <dbReference type="NCBI Taxonomy" id="371196"/>
    <lineage>
        <taxon>Bacteria</taxon>
        <taxon>Bacillati</taxon>
        <taxon>Cyanobacteriota</taxon>
        <taxon>Cyanophyceae</taxon>
        <taxon>Nostocales</taxon>
        <taxon>Hapalosiphonaceae</taxon>
        <taxon>Mastigocoleus</taxon>
    </lineage>
</organism>
<proteinExistence type="predicted"/>
<evidence type="ECO:0000313" key="3">
    <source>
        <dbReference type="Proteomes" id="UP000053372"/>
    </source>
</evidence>
<dbReference type="EMBL" id="LMTZ01000107">
    <property type="protein sequence ID" value="KST65577.1"/>
    <property type="molecule type" value="Genomic_DNA"/>
</dbReference>
<reference evidence="1 3" key="1">
    <citation type="journal article" date="2015" name="Genome Announc.">
        <title>Draft Genome of the Euendolithic (true boring) Cyanobacterium Mastigocoleus testarum strain BC008.</title>
        <authorList>
            <person name="Guida B.S."/>
            <person name="Garcia-Pichel F."/>
        </authorList>
    </citation>
    <scope>NUCLEOTIDE SEQUENCE [LARGE SCALE GENOMIC DNA]</scope>
    <source>
        <strain evidence="1 3">BC008</strain>
    </source>
</reference>
<keyword evidence="3" id="KW-1185">Reference proteome</keyword>
<gene>
    <name evidence="2" type="ORF">BC008_23940</name>
    <name evidence="1" type="ORF">BC008_42415</name>
</gene>
<sequence length="221" mass="26436">MSIYLPKKYVNKDFWSEELTRKYKKSFTQIRKNKLMQIPNQQIISEFPQIKLHHNAWKSILMQILNKQAIPKFPRAKVSYDPQENIWTLQEKYSYRDEIKKSTIILDKGFEFDLSSIPRLFWIVIGTHELSLEAPLIHDFMYMSRGGTREYFQQKPILGSIKTKGVYYSRKEVDDLFLRMMQQAGVSRWRRLLGYIGVKFCGGWYWNSNEKKFEENPALKS</sequence>
<dbReference type="Pfam" id="PF07087">
    <property type="entry name" value="DUF1353"/>
    <property type="match status" value="1"/>
</dbReference>
<evidence type="ECO:0008006" key="4">
    <source>
        <dbReference type="Google" id="ProtNLM"/>
    </source>
</evidence>
<protein>
    <recommendedName>
        <fullName evidence="4">DUF1353 domain-containing protein</fullName>
    </recommendedName>
</protein>
<dbReference type="InterPro" id="IPR010767">
    <property type="entry name" value="Phage_CGC-2007_Cje0229"/>
</dbReference>
<evidence type="ECO:0000313" key="2">
    <source>
        <dbReference type="EMBL" id="KST66034.1"/>
    </source>
</evidence>
<dbReference type="Proteomes" id="UP000053372">
    <property type="component" value="Unassembled WGS sequence"/>
</dbReference>
<name>A0A0V7ZLY9_9CYAN</name>
<dbReference type="EMBL" id="LMTZ01000100">
    <property type="protein sequence ID" value="KST66034.1"/>
    <property type="molecule type" value="Genomic_DNA"/>
</dbReference>
<dbReference type="AlphaFoldDB" id="A0A0V7ZLY9"/>
<accession>A0A0V7ZLY9</accession>